<dbReference type="InterPro" id="IPR057463">
    <property type="entry name" value="Acb3"/>
</dbReference>
<proteinExistence type="predicted"/>
<reference evidence="1 2" key="1">
    <citation type="submission" date="2019-12" db="EMBL/GenBank/DDBJ databases">
        <authorList>
            <person name="Li M."/>
        </authorList>
    </citation>
    <scope>NUCLEOTIDE SEQUENCE [LARGE SCALE GENOMIC DNA]</scope>
    <source>
        <strain evidence="1 2">GBMRC 2024</strain>
    </source>
</reference>
<evidence type="ECO:0000313" key="2">
    <source>
        <dbReference type="Proteomes" id="UP000477911"/>
    </source>
</evidence>
<dbReference type="Proteomes" id="UP000477911">
    <property type="component" value="Unassembled WGS sequence"/>
</dbReference>
<evidence type="ECO:0000313" key="1">
    <source>
        <dbReference type="EMBL" id="MXN19129.1"/>
    </source>
</evidence>
<accession>A0A6L7G5G1</accession>
<gene>
    <name evidence="1" type="ORF">GR170_14895</name>
</gene>
<name>A0A6L7G5G1_9RHOB</name>
<dbReference type="AlphaFoldDB" id="A0A6L7G5G1"/>
<protein>
    <submittedName>
        <fullName evidence="1">Uncharacterized protein</fullName>
    </submittedName>
</protein>
<dbReference type="Pfam" id="PF25187">
    <property type="entry name" value="Acb3"/>
    <property type="match status" value="1"/>
</dbReference>
<dbReference type="EMBL" id="WUMU01000016">
    <property type="protein sequence ID" value="MXN19129.1"/>
    <property type="molecule type" value="Genomic_DNA"/>
</dbReference>
<keyword evidence="2" id="KW-1185">Reference proteome</keyword>
<organism evidence="1 2">
    <name type="scientific">Pseudooceanicola albus</name>
    <dbReference type="NCBI Taxonomy" id="2692189"/>
    <lineage>
        <taxon>Bacteria</taxon>
        <taxon>Pseudomonadati</taxon>
        <taxon>Pseudomonadota</taxon>
        <taxon>Alphaproteobacteria</taxon>
        <taxon>Rhodobacterales</taxon>
        <taxon>Paracoccaceae</taxon>
        <taxon>Pseudooceanicola</taxon>
    </lineage>
</organism>
<dbReference type="RefSeq" id="WP_160895246.1">
    <property type="nucleotide sequence ID" value="NZ_WUMU01000016.1"/>
</dbReference>
<comment type="caution">
    <text evidence="1">The sequence shown here is derived from an EMBL/GenBank/DDBJ whole genome shotgun (WGS) entry which is preliminary data.</text>
</comment>
<sequence>MKIFEHTSRERGMWRGWFKNGQSLEITWWKTCVGLRFGQHGRSKHIWIGLGFVQAFIPRGVDDQHEYFGEEPDWGLDISREFGIVWTWNRYRKSWDWPFHVILLSADYETEGGGWADIYAKNETKTGEEWVRRPGAKRETYPYRYVLRSGQVQERNATITKERWSRGRHILSRLGWPARVTYRIDVKFDGEVGERTGSWKGGTIGCSYEMLPGETPEQTLRRMERERKF</sequence>